<gene>
    <name evidence="7" type="primary">rpsA</name>
    <name evidence="7" type="ORF">NCTC10723_01475</name>
</gene>
<accession>A0A377GZN6</accession>
<organism evidence="7 8">
    <name type="scientific">Fusobacterium necrogenes</name>
    <dbReference type="NCBI Taxonomy" id="858"/>
    <lineage>
        <taxon>Bacteria</taxon>
        <taxon>Fusobacteriati</taxon>
        <taxon>Fusobacteriota</taxon>
        <taxon>Fusobacteriia</taxon>
        <taxon>Fusobacteriales</taxon>
        <taxon>Fusobacteriaceae</taxon>
        <taxon>Fusobacterium</taxon>
    </lineage>
</organism>
<dbReference type="PANTHER" id="PTHR10724">
    <property type="entry name" value="30S RIBOSOMAL PROTEIN S1"/>
    <property type="match status" value="1"/>
</dbReference>
<dbReference type="EMBL" id="UGGU01000003">
    <property type="protein sequence ID" value="STO32011.1"/>
    <property type="molecule type" value="Genomic_DNA"/>
</dbReference>
<dbReference type="InterPro" id="IPR035104">
    <property type="entry name" value="Ribosomal_protein_S1-like"/>
</dbReference>
<dbReference type="Gene3D" id="2.40.50.140">
    <property type="entry name" value="Nucleic acid-binding proteins"/>
    <property type="match status" value="4"/>
</dbReference>
<feature type="domain" description="S1 motif" evidence="6">
    <location>
        <begin position="446"/>
        <end position="515"/>
    </location>
</feature>
<dbReference type="GO" id="GO:0003735">
    <property type="term" value="F:structural constituent of ribosome"/>
    <property type="evidence" value="ECO:0007669"/>
    <property type="project" value="TreeGrafter"/>
</dbReference>
<dbReference type="SUPFAM" id="SSF50249">
    <property type="entry name" value="Nucleic acid-binding proteins"/>
    <property type="match status" value="6"/>
</dbReference>
<evidence type="ECO:0000313" key="7">
    <source>
        <dbReference type="EMBL" id="STO32011.1"/>
    </source>
</evidence>
<keyword evidence="3" id="KW-0687">Ribonucleoprotein</keyword>
<evidence type="ECO:0000256" key="5">
    <source>
        <dbReference type="SAM" id="Coils"/>
    </source>
</evidence>
<name>A0A377GZN6_9FUSO</name>
<dbReference type="CDD" id="cd00164">
    <property type="entry name" value="S1_like"/>
    <property type="match status" value="2"/>
</dbReference>
<comment type="similarity">
    <text evidence="1">Belongs to the bacterial ribosomal protein bS1 family.</text>
</comment>
<dbReference type="GO" id="GO:0003729">
    <property type="term" value="F:mRNA binding"/>
    <property type="evidence" value="ECO:0007669"/>
    <property type="project" value="TreeGrafter"/>
</dbReference>
<evidence type="ECO:0000256" key="3">
    <source>
        <dbReference type="ARBA" id="ARBA00023274"/>
    </source>
</evidence>
<dbReference type="FunFam" id="2.40.50.140:FF:000103">
    <property type="entry name" value="protein RRP5 homolog"/>
    <property type="match status" value="1"/>
</dbReference>
<proteinExistence type="inferred from homology"/>
<evidence type="ECO:0000313" key="8">
    <source>
        <dbReference type="Proteomes" id="UP000255328"/>
    </source>
</evidence>
<dbReference type="OrthoDB" id="9804077at2"/>
<dbReference type="AlphaFoldDB" id="A0A377GZN6"/>
<dbReference type="Proteomes" id="UP000255328">
    <property type="component" value="Unassembled WGS sequence"/>
</dbReference>
<feature type="domain" description="S1 motif" evidence="6">
    <location>
        <begin position="362"/>
        <end position="429"/>
    </location>
</feature>
<comment type="function">
    <text evidence="4">Binds mRNA; thus facilitating recognition of the initiation point. It is needed to translate mRNA with a short Shine-Dalgarno (SD) purine-rich sequence.</text>
</comment>
<dbReference type="PROSITE" id="PS50126">
    <property type="entry name" value="S1"/>
    <property type="match status" value="5"/>
</dbReference>
<dbReference type="Pfam" id="PF00575">
    <property type="entry name" value="S1"/>
    <property type="match status" value="4"/>
</dbReference>
<feature type="coiled-coil region" evidence="5">
    <location>
        <begin position="505"/>
        <end position="532"/>
    </location>
</feature>
<dbReference type="RefSeq" id="WP_115270823.1">
    <property type="nucleotide sequence ID" value="NZ_UGGU01000003.1"/>
</dbReference>
<evidence type="ECO:0000259" key="6">
    <source>
        <dbReference type="PROSITE" id="PS50126"/>
    </source>
</evidence>
<dbReference type="SMART" id="SM00316">
    <property type="entry name" value="S1"/>
    <property type="match status" value="6"/>
</dbReference>
<sequence>MYNNENYDEFEALLNDYLPAEEKIKVRVTGTIAQRDRNFAYLDVQGQPTSVRVRNEELLAYNIGDEVEILLVGETEDGEFIIGSRRRIDMEDNLKKLEEAFEKKEIITGKIIKKIKGGYMVEAMFHQGFLPNSLSEINMKDGDDFIGKEVQLMIKDIQTEKDKKTKKITFSRKDITLQKEEQEFSQLKVGDIVEAEVTDVLDFGLSVKIGHLRGFIHISETSWKKLEKLTDEYKKGDSIQGKIISLEPEKKNIKLSIKALTKNPWDIVAENIGVGSIVNGKVTKLLPYGAFVEITDGVEGLIHMSDFTWNKKRVNLAEFTQVGDLIKVKVLEFVPSERKLKLGIKQLCENPWDSAEERFAIGKELSAKVLDIKPFGLFAEVEPGVDVFIHQSDYNWQGETSKKFSIGDSINFKVIDLNMEDNKIKGSIKALTKSPWEVALENYKVGQTVEKEIKNIMDFGLFLNLSKGIDGFVPAQMASKDFIKNLKDRFKVGDIVKAQIIEIDKEKQRIKLSIKKIELEDEKRENQELLSKYGTSSTEE</sequence>
<feature type="domain" description="S1 motif" evidence="6">
    <location>
        <begin position="190"/>
        <end position="258"/>
    </location>
</feature>
<dbReference type="PANTHER" id="PTHR10724:SF7">
    <property type="entry name" value="SMALL RIBOSOMAL SUBUNIT PROTEIN BS1C"/>
    <property type="match status" value="1"/>
</dbReference>
<keyword evidence="2" id="KW-0689">Ribosomal protein</keyword>
<evidence type="ECO:0000256" key="2">
    <source>
        <dbReference type="ARBA" id="ARBA00022980"/>
    </source>
</evidence>
<feature type="domain" description="S1 motif" evidence="6">
    <location>
        <begin position="104"/>
        <end position="173"/>
    </location>
</feature>
<keyword evidence="5" id="KW-0175">Coiled coil</keyword>
<protein>
    <submittedName>
        <fullName evidence="7">70 kDa antigen</fullName>
    </submittedName>
</protein>
<dbReference type="InterPro" id="IPR050437">
    <property type="entry name" value="Ribos_protein_bS1-like"/>
</dbReference>
<evidence type="ECO:0000256" key="4">
    <source>
        <dbReference type="ARBA" id="ARBA00025604"/>
    </source>
</evidence>
<dbReference type="PRINTS" id="PR00681">
    <property type="entry name" value="RIBOSOMALS1"/>
</dbReference>
<evidence type="ECO:0000256" key="1">
    <source>
        <dbReference type="ARBA" id="ARBA00006767"/>
    </source>
</evidence>
<keyword evidence="8" id="KW-1185">Reference proteome</keyword>
<feature type="domain" description="S1 motif" evidence="6">
    <location>
        <begin position="275"/>
        <end position="345"/>
    </location>
</feature>
<dbReference type="GO" id="GO:0006412">
    <property type="term" value="P:translation"/>
    <property type="evidence" value="ECO:0007669"/>
    <property type="project" value="TreeGrafter"/>
</dbReference>
<dbReference type="InterPro" id="IPR003029">
    <property type="entry name" value="S1_domain"/>
</dbReference>
<dbReference type="InterPro" id="IPR012340">
    <property type="entry name" value="NA-bd_OB-fold"/>
</dbReference>
<reference evidence="7 8" key="1">
    <citation type="submission" date="2018-06" db="EMBL/GenBank/DDBJ databases">
        <authorList>
            <consortium name="Pathogen Informatics"/>
            <person name="Doyle S."/>
        </authorList>
    </citation>
    <scope>NUCLEOTIDE SEQUENCE [LARGE SCALE GENOMIC DNA]</scope>
    <source>
        <strain evidence="7 8">NCTC10723</strain>
    </source>
</reference>